<dbReference type="PANTHER" id="PTHR21600">
    <property type="entry name" value="MITOCHONDRIAL RNA PSEUDOURIDINE SYNTHASE"/>
    <property type="match status" value="1"/>
</dbReference>
<keyword evidence="12" id="KW-1185">Reference proteome</keyword>
<evidence type="ECO:0000256" key="2">
    <source>
        <dbReference type="ARBA" id="ARBA00023235"/>
    </source>
</evidence>
<dbReference type="PANTHER" id="PTHR21600:SF56">
    <property type="entry name" value="TRNA PSEUDOURIDINE SYNTHASE C"/>
    <property type="match status" value="1"/>
</dbReference>
<dbReference type="EMBL" id="CP012159">
    <property type="protein sequence ID" value="AKT38932.1"/>
    <property type="molecule type" value="Genomic_DNA"/>
</dbReference>
<comment type="catalytic activity">
    <reaction evidence="3">
        <text>uridine(65) in tRNA = pseudouridine(65) in tRNA</text>
        <dbReference type="Rhea" id="RHEA:42536"/>
        <dbReference type="Rhea" id="RHEA-COMP:10103"/>
        <dbReference type="Rhea" id="RHEA-COMP:10104"/>
        <dbReference type="ChEBI" id="CHEBI:65314"/>
        <dbReference type="ChEBI" id="CHEBI:65315"/>
        <dbReference type="EC" id="5.4.99.26"/>
    </reaction>
</comment>
<evidence type="ECO:0000256" key="5">
    <source>
        <dbReference type="ARBA" id="ARBA00038943"/>
    </source>
</evidence>
<dbReference type="Proteomes" id="UP000067626">
    <property type="component" value="Chromosome"/>
</dbReference>
<keyword evidence="1" id="KW-0819">tRNA processing</keyword>
<dbReference type="RefSeq" id="WP_050431101.1">
    <property type="nucleotide sequence ID" value="NZ_CP012159.1"/>
</dbReference>
<evidence type="ECO:0000256" key="7">
    <source>
        <dbReference type="ARBA" id="ARBA00041803"/>
    </source>
</evidence>
<dbReference type="InterPro" id="IPR006145">
    <property type="entry name" value="PsdUridine_synth_RsuA/RluA"/>
</dbReference>
<keyword evidence="2" id="KW-0413">Isomerase</keyword>
<dbReference type="GO" id="GO:0000455">
    <property type="term" value="P:enzyme-directed rRNA pseudouridine synthesis"/>
    <property type="evidence" value="ECO:0007669"/>
    <property type="project" value="TreeGrafter"/>
</dbReference>
<dbReference type="GO" id="GO:0008033">
    <property type="term" value="P:tRNA processing"/>
    <property type="evidence" value="ECO:0007669"/>
    <property type="project" value="UniProtKB-KW"/>
</dbReference>
<protein>
    <recommendedName>
        <fullName evidence="6">tRNA pseudouridine synthase C</fullName>
        <ecNumber evidence="5">5.4.99.26</ecNumber>
    </recommendedName>
    <alternativeName>
        <fullName evidence="8">tRNA pseudouridine(65) synthase</fullName>
    </alternativeName>
    <alternativeName>
        <fullName evidence="9">tRNA pseudouridylate synthase C</fullName>
    </alternativeName>
    <alternativeName>
        <fullName evidence="7">tRNA-uridine isomerase C</fullName>
    </alternativeName>
</protein>
<evidence type="ECO:0000256" key="6">
    <source>
        <dbReference type="ARBA" id="ARBA00040675"/>
    </source>
</evidence>
<dbReference type="PATRIC" id="fig|52.7.peg.3382"/>
<evidence type="ECO:0000256" key="4">
    <source>
        <dbReference type="ARBA" id="ARBA00037670"/>
    </source>
</evidence>
<evidence type="ECO:0000313" key="11">
    <source>
        <dbReference type="EMBL" id="AKT38932.1"/>
    </source>
</evidence>
<dbReference type="Gene3D" id="3.30.2350.10">
    <property type="entry name" value="Pseudouridine synthase"/>
    <property type="match status" value="1"/>
</dbReference>
<gene>
    <name evidence="11" type="ORF">CMC5_030790</name>
</gene>
<sequence length="225" mass="24525">MTGPAAPLPVLVRTDRYVAVDKPSGLAVHRGDCRDRVTALDLVRDDMGCWVYPVHRIDRGTSGVVLFALDPESAASLQACFNASTVEKRYLALVRGCPPDEGVIDHPVPKSEGGPRVPAVTDFRRLAAVERCALVEARPRTGRFHQIRRHLKHIGHPLIGDANYGKGALNRAYRDDVGLARLALHASALSFPDPWTGERVRAVAEIPDDLAAPLVRLGFHLPNAM</sequence>
<dbReference type="AlphaFoldDB" id="A0A0K1EE05"/>
<dbReference type="InterPro" id="IPR020103">
    <property type="entry name" value="PsdUridine_synth_cat_dom_sf"/>
</dbReference>
<dbReference type="PROSITE" id="PS01129">
    <property type="entry name" value="PSI_RLU"/>
    <property type="match status" value="1"/>
</dbReference>
<evidence type="ECO:0000256" key="9">
    <source>
        <dbReference type="ARBA" id="ARBA00043049"/>
    </source>
</evidence>
<dbReference type="InterPro" id="IPR006224">
    <property type="entry name" value="PsdUridine_synth_RluA-like_CS"/>
</dbReference>
<dbReference type="SUPFAM" id="SSF55120">
    <property type="entry name" value="Pseudouridine synthase"/>
    <property type="match status" value="1"/>
</dbReference>
<reference evidence="11 12" key="1">
    <citation type="submission" date="2015-07" db="EMBL/GenBank/DDBJ databases">
        <title>Genome analysis of myxobacterium Chondromyces crocatus Cm c5 reveals a high potential for natural compound synthesis and the genetic basis for the loss of fruiting body formation.</title>
        <authorList>
            <person name="Zaburannyi N."/>
            <person name="Bunk B."/>
            <person name="Maier J."/>
            <person name="Overmann J."/>
            <person name="Mueller R."/>
        </authorList>
    </citation>
    <scope>NUCLEOTIDE SEQUENCE [LARGE SCALE GENOMIC DNA]</scope>
    <source>
        <strain evidence="11 12">Cm c5</strain>
    </source>
</reference>
<evidence type="ECO:0000259" key="10">
    <source>
        <dbReference type="Pfam" id="PF00849"/>
    </source>
</evidence>
<feature type="domain" description="Pseudouridine synthase RsuA/RluA-like" evidence="10">
    <location>
        <begin position="17"/>
        <end position="153"/>
    </location>
</feature>
<evidence type="ECO:0000256" key="1">
    <source>
        <dbReference type="ARBA" id="ARBA00022694"/>
    </source>
</evidence>
<dbReference type="KEGG" id="ccro:CMC5_030790"/>
<evidence type="ECO:0000256" key="8">
    <source>
        <dbReference type="ARBA" id="ARBA00041975"/>
    </source>
</evidence>
<name>A0A0K1EE05_CHOCO</name>
<evidence type="ECO:0000256" key="3">
    <source>
        <dbReference type="ARBA" id="ARBA00036607"/>
    </source>
</evidence>
<proteinExistence type="predicted"/>
<dbReference type="STRING" id="52.CMC5_030790"/>
<comment type="function">
    <text evidence="4">Responsible for synthesis of pseudouridine from uracil-65 in transfer RNAs.</text>
</comment>
<evidence type="ECO:0000313" key="12">
    <source>
        <dbReference type="Proteomes" id="UP000067626"/>
    </source>
</evidence>
<dbReference type="GO" id="GO:0160149">
    <property type="term" value="F:tRNA pseudouridine(65) synthase activity"/>
    <property type="evidence" value="ECO:0007669"/>
    <property type="project" value="UniProtKB-EC"/>
</dbReference>
<dbReference type="OrthoDB" id="128480at2"/>
<dbReference type="GO" id="GO:0003723">
    <property type="term" value="F:RNA binding"/>
    <property type="evidence" value="ECO:0007669"/>
    <property type="project" value="InterPro"/>
</dbReference>
<dbReference type="Pfam" id="PF00849">
    <property type="entry name" value="PseudoU_synth_2"/>
    <property type="match status" value="1"/>
</dbReference>
<dbReference type="InterPro" id="IPR050188">
    <property type="entry name" value="RluA_PseudoU_synthase"/>
</dbReference>
<dbReference type="EC" id="5.4.99.26" evidence="5"/>
<organism evidence="11 12">
    <name type="scientific">Chondromyces crocatus</name>
    <dbReference type="NCBI Taxonomy" id="52"/>
    <lineage>
        <taxon>Bacteria</taxon>
        <taxon>Pseudomonadati</taxon>
        <taxon>Myxococcota</taxon>
        <taxon>Polyangia</taxon>
        <taxon>Polyangiales</taxon>
        <taxon>Polyangiaceae</taxon>
        <taxon>Chondromyces</taxon>
    </lineage>
</organism>
<accession>A0A0K1EE05</accession>